<dbReference type="GO" id="GO:0005886">
    <property type="term" value="C:plasma membrane"/>
    <property type="evidence" value="ECO:0007669"/>
    <property type="project" value="TreeGrafter"/>
</dbReference>
<feature type="transmembrane region" description="Helical" evidence="1">
    <location>
        <begin position="189"/>
        <end position="213"/>
    </location>
</feature>
<dbReference type="PANTHER" id="PTHR34980">
    <property type="entry name" value="INNER MEMBRANE PROTEIN-RELATED-RELATED"/>
    <property type="match status" value="1"/>
</dbReference>
<dbReference type="RefSeq" id="WP_112101005.1">
    <property type="nucleotide sequence ID" value="NZ_QMBP01000020.1"/>
</dbReference>
<organism evidence="2 3">
    <name type="scientific">Mesorhizobium hawassense</name>
    <dbReference type="NCBI Taxonomy" id="1209954"/>
    <lineage>
        <taxon>Bacteria</taxon>
        <taxon>Pseudomonadati</taxon>
        <taxon>Pseudomonadota</taxon>
        <taxon>Alphaproteobacteria</taxon>
        <taxon>Hyphomicrobiales</taxon>
        <taxon>Phyllobacteriaceae</taxon>
        <taxon>Mesorhizobium</taxon>
    </lineage>
</organism>
<dbReference type="InterPro" id="IPR008523">
    <property type="entry name" value="DUF805"/>
</dbReference>
<dbReference type="OrthoDB" id="9812349at2"/>
<evidence type="ECO:0000256" key="1">
    <source>
        <dbReference type="SAM" id="Phobius"/>
    </source>
</evidence>
<keyword evidence="1" id="KW-1133">Transmembrane helix</keyword>
<dbReference type="InterPro" id="IPR012340">
    <property type="entry name" value="NA-bd_OB-fold"/>
</dbReference>
<dbReference type="AlphaFoldDB" id="A0A330HA15"/>
<protein>
    <submittedName>
        <fullName evidence="2">DUF805 domain-containing protein</fullName>
    </submittedName>
</protein>
<accession>A0A330HA15</accession>
<dbReference type="Pfam" id="PF05656">
    <property type="entry name" value="DUF805"/>
    <property type="match status" value="1"/>
</dbReference>
<dbReference type="EMBL" id="QMBP01000020">
    <property type="protein sequence ID" value="RAZ85446.1"/>
    <property type="molecule type" value="Genomic_DNA"/>
</dbReference>
<evidence type="ECO:0000313" key="2">
    <source>
        <dbReference type="EMBL" id="RAZ85446.1"/>
    </source>
</evidence>
<proteinExistence type="predicted"/>
<keyword evidence="1" id="KW-0472">Membrane</keyword>
<keyword evidence="1" id="KW-0812">Transmembrane</keyword>
<comment type="caution">
    <text evidence="2">The sequence shown here is derived from an EMBL/GenBank/DDBJ whole genome shotgun (WGS) entry which is preliminary data.</text>
</comment>
<name>A0A330HA15_9HYPH</name>
<dbReference type="Gene3D" id="2.40.50.140">
    <property type="entry name" value="Nucleic acid-binding proteins"/>
    <property type="match status" value="1"/>
</dbReference>
<keyword evidence="3" id="KW-1185">Reference proteome</keyword>
<reference evidence="2 3" key="1">
    <citation type="submission" date="2018-07" db="EMBL/GenBank/DDBJ databases">
        <title>Diversity of Mesorhizobium strains in Brazil.</title>
        <authorList>
            <person name="Helene L.C.F."/>
            <person name="Dall'Agnol R."/>
            <person name="Delamuta J.R.M."/>
            <person name="Hungria M."/>
        </authorList>
    </citation>
    <scope>NUCLEOTIDE SEQUENCE [LARGE SCALE GENOMIC DNA]</scope>
    <source>
        <strain evidence="2 3">AC99b</strain>
    </source>
</reference>
<dbReference type="PANTHER" id="PTHR34980:SF2">
    <property type="entry name" value="INNER MEMBRANE PROTEIN YHAH-RELATED"/>
    <property type="match status" value="1"/>
</dbReference>
<dbReference type="Proteomes" id="UP000251558">
    <property type="component" value="Unassembled WGS sequence"/>
</dbReference>
<sequence length="231" mass="25404">MRGEILHYDSEHGFGFITGADGKRYVFGREDLRRDMALSKGVEVEFQPNGDRAGNIFSVRTRAADPANNVAATAARPLPGAASAHFGRDAENETESTAVWSYFWRDLTSNYLNFTGRARRKEFWSFCLFWPIGLAVLAAIGLSYDLPTDDFEGGSGLPILTLSLLGLYAVFTILPWISLLVRRLHDVGLTGWLAILCFLPYVGELAILVFGLIPSQSGQNKYGPVPAGVRI</sequence>
<evidence type="ECO:0000313" key="3">
    <source>
        <dbReference type="Proteomes" id="UP000251558"/>
    </source>
</evidence>
<feature type="transmembrane region" description="Helical" evidence="1">
    <location>
        <begin position="156"/>
        <end position="177"/>
    </location>
</feature>
<feature type="transmembrane region" description="Helical" evidence="1">
    <location>
        <begin position="123"/>
        <end position="144"/>
    </location>
</feature>
<gene>
    <name evidence="2" type="ORF">DPM33_30090</name>
</gene>